<feature type="region of interest" description="Disordered" evidence="3">
    <location>
        <begin position="59"/>
        <end position="84"/>
    </location>
</feature>
<name>A0A4C1TYC7_EUMVA</name>
<dbReference type="PANTHER" id="PTHR47331">
    <property type="entry name" value="PHD-TYPE DOMAIN-CONTAINING PROTEIN"/>
    <property type="match status" value="1"/>
</dbReference>
<dbReference type="PROSITE" id="PS01180">
    <property type="entry name" value="CUB"/>
    <property type="match status" value="1"/>
</dbReference>
<protein>
    <recommendedName>
        <fullName evidence="4">CUB domain-containing protein</fullName>
    </recommendedName>
</protein>
<proteinExistence type="predicted"/>
<keyword evidence="1" id="KW-1015">Disulfide bond</keyword>
<evidence type="ECO:0000256" key="3">
    <source>
        <dbReference type="SAM" id="MobiDB-lite"/>
    </source>
</evidence>
<dbReference type="AlphaFoldDB" id="A0A4C1TYC7"/>
<keyword evidence="6" id="KW-1185">Reference proteome</keyword>
<dbReference type="Pfam" id="PF05380">
    <property type="entry name" value="Peptidase_A17"/>
    <property type="match status" value="1"/>
</dbReference>
<accession>A0A4C1TYC7</accession>
<dbReference type="SUPFAM" id="SSF49854">
    <property type="entry name" value="Spermadhesin, CUB domain"/>
    <property type="match status" value="1"/>
</dbReference>
<evidence type="ECO:0000259" key="4">
    <source>
        <dbReference type="PROSITE" id="PS01180"/>
    </source>
</evidence>
<dbReference type="Gene3D" id="2.60.120.290">
    <property type="entry name" value="Spermadhesin, CUB domain"/>
    <property type="match status" value="1"/>
</dbReference>
<dbReference type="CDD" id="cd00041">
    <property type="entry name" value="CUB"/>
    <property type="match status" value="1"/>
</dbReference>
<evidence type="ECO:0000256" key="1">
    <source>
        <dbReference type="ARBA" id="ARBA00023157"/>
    </source>
</evidence>
<dbReference type="EMBL" id="BGZK01000102">
    <property type="protein sequence ID" value="GBP18864.1"/>
    <property type="molecule type" value="Genomic_DNA"/>
</dbReference>
<sequence length="744" mass="83866">MVYLIAEIDIHKSEECRSEWVEVRDGYMPDAPVLGRICGSGKGPMMRYSGSRLTVIYQPGPKTKPHKGSDRAAADTASDERPRPPATILLGTALVDAIDNYGNIHTLRVLVDSASQKDLITAACCKTLKLQLHPPCTKFVAGVGHIASPVEGVTCLTLRSRYDDSIQFPIRPLVVDHITKELPTAYIDVSRLNYLNNLPLSDCQFYKPAKIYLIIGSDLFARILRPNIISCSPGQPVAIDTLLGYVILGEAPTILKPAISEIHTFCTYDYDSLSNCLNRFFELEDVPDASLLTFDESECETIYCKTTRRDESGRYSVALPFKGDVSALETRRAPRSRYYSLERKLLSLPRHPHRPPTRGGRALALPDAAAVAERDLYMDDLVSSCLTEQDAALLSNELIELFRAGRFDLIKFSRNSAQVMSSIPHTHRVSDNVEFDANDKVKILGLHWLPAKDVFTFSVDWETRECTKRNILSTVARLWDLMGYVAPAILLAKLFIKWLWENKIDWDDTPPPSFIVRWQQFENELPLLRDVHLPRHIGVKAHCFTSVLGFADASERGYDGVVYLHVYYPDDNRYVLNLLTAKSRVAPLRHISLARLELCSNLILARLMRIVIDTYSLTSGKENPADCLSRGLTPSQLLSHPLWFPGPRFARSSPAEWSISQFDPSTITDLPESKTTTFINTAVKPDPPLLYTLALRISSWSKLNRIVIYVFRFIKILPRKFEISHLDVAELAVIRALQIVYFSD</sequence>
<dbReference type="OrthoDB" id="8194935at2759"/>
<dbReference type="STRING" id="151549.A0A4C1TYC7"/>
<comment type="caution">
    <text evidence="5">The sequence shown here is derived from an EMBL/GenBank/DDBJ whole genome shotgun (WGS) entry which is preliminary data.</text>
</comment>
<dbReference type="InterPro" id="IPR035914">
    <property type="entry name" value="Sperma_CUB_dom_sf"/>
</dbReference>
<evidence type="ECO:0000313" key="6">
    <source>
        <dbReference type="Proteomes" id="UP000299102"/>
    </source>
</evidence>
<organism evidence="5 6">
    <name type="scientific">Eumeta variegata</name>
    <name type="common">Bagworm moth</name>
    <name type="synonym">Eumeta japonica</name>
    <dbReference type="NCBI Taxonomy" id="151549"/>
    <lineage>
        <taxon>Eukaryota</taxon>
        <taxon>Metazoa</taxon>
        <taxon>Ecdysozoa</taxon>
        <taxon>Arthropoda</taxon>
        <taxon>Hexapoda</taxon>
        <taxon>Insecta</taxon>
        <taxon>Pterygota</taxon>
        <taxon>Neoptera</taxon>
        <taxon>Endopterygota</taxon>
        <taxon>Lepidoptera</taxon>
        <taxon>Glossata</taxon>
        <taxon>Ditrysia</taxon>
        <taxon>Tineoidea</taxon>
        <taxon>Psychidae</taxon>
        <taxon>Oiketicinae</taxon>
        <taxon>Eumeta</taxon>
    </lineage>
</organism>
<dbReference type="InterPro" id="IPR008042">
    <property type="entry name" value="Retrotrans_Pao"/>
</dbReference>
<evidence type="ECO:0000256" key="2">
    <source>
        <dbReference type="PROSITE-ProRule" id="PRU00059"/>
    </source>
</evidence>
<feature type="compositionally biased region" description="Basic and acidic residues" evidence="3">
    <location>
        <begin position="67"/>
        <end position="83"/>
    </location>
</feature>
<feature type="domain" description="CUB" evidence="4">
    <location>
        <begin position="1"/>
        <end position="57"/>
    </location>
</feature>
<dbReference type="Pfam" id="PF00431">
    <property type="entry name" value="CUB"/>
    <property type="match status" value="1"/>
</dbReference>
<gene>
    <name evidence="5" type="ORF">EVAR_20394_1</name>
</gene>
<evidence type="ECO:0000313" key="5">
    <source>
        <dbReference type="EMBL" id="GBP18864.1"/>
    </source>
</evidence>
<dbReference type="InterPro" id="IPR000859">
    <property type="entry name" value="CUB_dom"/>
</dbReference>
<comment type="caution">
    <text evidence="2">Lacks conserved residue(s) required for the propagation of feature annotation.</text>
</comment>
<reference evidence="5 6" key="1">
    <citation type="journal article" date="2019" name="Commun. Biol.">
        <title>The bagworm genome reveals a unique fibroin gene that provides high tensile strength.</title>
        <authorList>
            <person name="Kono N."/>
            <person name="Nakamura H."/>
            <person name="Ohtoshi R."/>
            <person name="Tomita M."/>
            <person name="Numata K."/>
            <person name="Arakawa K."/>
        </authorList>
    </citation>
    <scope>NUCLEOTIDE SEQUENCE [LARGE SCALE GENOMIC DNA]</scope>
</reference>
<dbReference type="Proteomes" id="UP000299102">
    <property type="component" value="Unassembled WGS sequence"/>
</dbReference>